<keyword evidence="1" id="KW-0175">Coiled coil</keyword>
<dbReference type="RefSeq" id="WP_190697610.1">
    <property type="nucleotide sequence ID" value="NZ_JAMPKX010000016.1"/>
</dbReference>
<proteinExistence type="predicted"/>
<reference evidence="2 3" key="1">
    <citation type="submission" date="2022-04" db="EMBL/GenBank/DDBJ databases">
        <title>Positive selection, recombination, and allopatry shape intraspecific diversity of widespread and dominant cyanobacteria.</title>
        <authorList>
            <person name="Wei J."/>
            <person name="Shu W."/>
            <person name="Hu C."/>
        </authorList>
    </citation>
    <scope>NUCLEOTIDE SEQUENCE [LARGE SCALE GENOMIC DNA]</scope>
    <source>
        <strain evidence="2 3">DQ-A4</strain>
    </source>
</reference>
<evidence type="ECO:0000313" key="2">
    <source>
        <dbReference type="EMBL" id="MEP0949877.1"/>
    </source>
</evidence>
<feature type="coiled-coil region" evidence="1">
    <location>
        <begin position="25"/>
        <end position="60"/>
    </location>
</feature>
<dbReference type="EMBL" id="JAMPKX010000016">
    <property type="protein sequence ID" value="MEP0949877.1"/>
    <property type="molecule type" value="Genomic_DNA"/>
</dbReference>
<evidence type="ECO:0000256" key="1">
    <source>
        <dbReference type="SAM" id="Coils"/>
    </source>
</evidence>
<sequence length="76" mass="8773">MTTGTQSQQVVSNLEYDWLTVMQSKAEALNAYDKYIQDAREANSEECVELFNRLKQTEAEQIQEIRQHLTKTMSAS</sequence>
<name>A0ABV0KDB5_9CYAN</name>
<evidence type="ECO:0000313" key="3">
    <source>
        <dbReference type="Proteomes" id="UP001482513"/>
    </source>
</evidence>
<dbReference type="Proteomes" id="UP001482513">
    <property type="component" value="Unassembled WGS sequence"/>
</dbReference>
<protein>
    <submittedName>
        <fullName evidence="2">Uncharacterized protein</fullName>
    </submittedName>
</protein>
<comment type="caution">
    <text evidence="2">The sequence shown here is derived from an EMBL/GenBank/DDBJ whole genome shotgun (WGS) entry which is preliminary data.</text>
</comment>
<gene>
    <name evidence="2" type="ORF">NC992_23595</name>
</gene>
<organism evidence="2 3">
    <name type="scientific">Leptolyngbya subtilissima DQ-A4</name>
    <dbReference type="NCBI Taxonomy" id="2933933"/>
    <lineage>
        <taxon>Bacteria</taxon>
        <taxon>Bacillati</taxon>
        <taxon>Cyanobacteriota</taxon>
        <taxon>Cyanophyceae</taxon>
        <taxon>Leptolyngbyales</taxon>
        <taxon>Leptolyngbyaceae</taxon>
        <taxon>Leptolyngbya group</taxon>
        <taxon>Leptolyngbya</taxon>
    </lineage>
</organism>
<accession>A0ABV0KDB5</accession>
<keyword evidence="3" id="KW-1185">Reference proteome</keyword>